<dbReference type="PROSITE" id="PS01124">
    <property type="entry name" value="HTH_ARAC_FAMILY_2"/>
    <property type="match status" value="1"/>
</dbReference>
<dbReference type="Gene3D" id="1.10.10.60">
    <property type="entry name" value="Homeodomain-like"/>
    <property type="match status" value="2"/>
</dbReference>
<dbReference type="Proteomes" id="UP000523821">
    <property type="component" value="Unassembled WGS sequence"/>
</dbReference>
<dbReference type="PANTHER" id="PTHR46796">
    <property type="entry name" value="HTH-TYPE TRANSCRIPTIONAL ACTIVATOR RHAS-RELATED"/>
    <property type="match status" value="1"/>
</dbReference>
<dbReference type="EMBL" id="JACHOO010000007">
    <property type="protein sequence ID" value="MBB5754330.1"/>
    <property type="molecule type" value="Genomic_DNA"/>
</dbReference>
<dbReference type="Pfam" id="PF12852">
    <property type="entry name" value="Cupin_6"/>
    <property type="match status" value="1"/>
</dbReference>
<evidence type="ECO:0000259" key="5">
    <source>
        <dbReference type="PROSITE" id="PS01124"/>
    </source>
</evidence>
<evidence type="ECO:0000256" key="1">
    <source>
        <dbReference type="ARBA" id="ARBA00023015"/>
    </source>
</evidence>
<evidence type="ECO:0000256" key="3">
    <source>
        <dbReference type="ARBA" id="ARBA00023159"/>
    </source>
</evidence>
<protein>
    <submittedName>
        <fullName evidence="6">AraC-like DNA-binding protein</fullName>
    </submittedName>
</protein>
<keyword evidence="1" id="KW-0805">Transcription regulation</keyword>
<dbReference type="InterPro" id="IPR018062">
    <property type="entry name" value="HTH_AraC-typ_CS"/>
</dbReference>
<evidence type="ECO:0000313" key="6">
    <source>
        <dbReference type="EMBL" id="MBB5754330.1"/>
    </source>
</evidence>
<dbReference type="PROSITE" id="PS00041">
    <property type="entry name" value="HTH_ARAC_FAMILY_1"/>
    <property type="match status" value="1"/>
</dbReference>
<evidence type="ECO:0000256" key="2">
    <source>
        <dbReference type="ARBA" id="ARBA00023125"/>
    </source>
</evidence>
<sequence>MDPLSDVLSLLKPRSYMFGGFDAGGDWSFGFRRHDGIKCYSVAHGGCWLAVEGVDAPVRLEAGDCFLLPRGRPFRLASDLDLPPADYRTILPTRPNGGLALVKGGGAFTIVGGHFTLEGEHADLLLGMLPPIVHLREEADRAALRFAVERMRQELSEPRPGGYLIAQHLAYMLLIEALRRHLAEGMKGGVGWLFALADRPMRAAIEAVHADPARRWTLAALAALAGMSRSSFALRFRQTVGMAPIDYLTRWRMTLAADRLVRSGEPVGTIALSLGYESESAFSTAFKRVTGCAPRAYGRRGATAMEEKIGKEEQTLTPALSRGAGEGVADLCARRSDASSAGA</sequence>
<proteinExistence type="predicted"/>
<dbReference type="AlphaFoldDB" id="A0A7W9FP67"/>
<name>A0A7W9FP67_9HYPH</name>
<keyword evidence="4" id="KW-0804">Transcription</keyword>
<feature type="domain" description="HTH araC/xylS-type" evidence="5">
    <location>
        <begin position="202"/>
        <end position="300"/>
    </location>
</feature>
<keyword evidence="7" id="KW-1185">Reference proteome</keyword>
<dbReference type="SUPFAM" id="SSF46689">
    <property type="entry name" value="Homeodomain-like"/>
    <property type="match status" value="2"/>
</dbReference>
<dbReference type="InterPro" id="IPR050204">
    <property type="entry name" value="AraC_XylS_family_regulators"/>
</dbReference>
<dbReference type="RefSeq" id="WP_183857777.1">
    <property type="nucleotide sequence ID" value="NZ_JACHOO010000007.1"/>
</dbReference>
<comment type="caution">
    <text evidence="6">The sequence shown here is derived from an EMBL/GenBank/DDBJ whole genome shotgun (WGS) entry which is preliminary data.</text>
</comment>
<dbReference type="InterPro" id="IPR009057">
    <property type="entry name" value="Homeodomain-like_sf"/>
</dbReference>
<accession>A0A7W9FP67</accession>
<keyword evidence="3" id="KW-0010">Activator</keyword>
<dbReference type="GO" id="GO:0003700">
    <property type="term" value="F:DNA-binding transcription factor activity"/>
    <property type="evidence" value="ECO:0007669"/>
    <property type="project" value="InterPro"/>
</dbReference>
<dbReference type="Pfam" id="PF12833">
    <property type="entry name" value="HTH_18"/>
    <property type="match status" value="1"/>
</dbReference>
<organism evidence="6 7">
    <name type="scientific">Prosthecomicrobium pneumaticum</name>
    <dbReference type="NCBI Taxonomy" id="81895"/>
    <lineage>
        <taxon>Bacteria</taxon>
        <taxon>Pseudomonadati</taxon>
        <taxon>Pseudomonadota</taxon>
        <taxon>Alphaproteobacteria</taxon>
        <taxon>Hyphomicrobiales</taxon>
        <taxon>Kaistiaceae</taxon>
        <taxon>Prosthecomicrobium</taxon>
    </lineage>
</organism>
<gene>
    <name evidence="6" type="ORF">GGQ63_003411</name>
</gene>
<dbReference type="SMART" id="SM00342">
    <property type="entry name" value="HTH_ARAC"/>
    <property type="match status" value="1"/>
</dbReference>
<dbReference type="InterPro" id="IPR018060">
    <property type="entry name" value="HTH_AraC"/>
</dbReference>
<dbReference type="GO" id="GO:0043565">
    <property type="term" value="F:sequence-specific DNA binding"/>
    <property type="evidence" value="ECO:0007669"/>
    <property type="project" value="InterPro"/>
</dbReference>
<dbReference type="InterPro" id="IPR032783">
    <property type="entry name" value="AraC_lig"/>
</dbReference>
<reference evidence="6 7" key="1">
    <citation type="submission" date="2020-08" db="EMBL/GenBank/DDBJ databases">
        <title>Genomic Encyclopedia of Type Strains, Phase IV (KMG-IV): sequencing the most valuable type-strain genomes for metagenomic binning, comparative biology and taxonomic classification.</title>
        <authorList>
            <person name="Goeker M."/>
        </authorList>
    </citation>
    <scope>NUCLEOTIDE SEQUENCE [LARGE SCALE GENOMIC DNA]</scope>
    <source>
        <strain evidence="6 7">DSM 16268</strain>
    </source>
</reference>
<keyword evidence="2 6" id="KW-0238">DNA-binding</keyword>
<evidence type="ECO:0000313" key="7">
    <source>
        <dbReference type="Proteomes" id="UP000523821"/>
    </source>
</evidence>
<dbReference type="PANTHER" id="PTHR46796:SF7">
    <property type="entry name" value="ARAC FAMILY TRANSCRIPTIONAL REGULATOR"/>
    <property type="match status" value="1"/>
</dbReference>
<evidence type="ECO:0000256" key="4">
    <source>
        <dbReference type="ARBA" id="ARBA00023163"/>
    </source>
</evidence>
<dbReference type="InterPro" id="IPR037923">
    <property type="entry name" value="HTH-like"/>
</dbReference>
<dbReference type="SUPFAM" id="SSF51215">
    <property type="entry name" value="Regulatory protein AraC"/>
    <property type="match status" value="1"/>
</dbReference>